<dbReference type="InterPro" id="IPR035948">
    <property type="entry name" value="YwqG-like_sf"/>
</dbReference>
<dbReference type="InterPro" id="IPR015315">
    <property type="entry name" value="DUF1963"/>
</dbReference>
<organism evidence="1 2">
    <name type="scientific">Pseudosporangium ferrugineum</name>
    <dbReference type="NCBI Taxonomy" id="439699"/>
    <lineage>
        <taxon>Bacteria</taxon>
        <taxon>Bacillati</taxon>
        <taxon>Actinomycetota</taxon>
        <taxon>Actinomycetes</taxon>
        <taxon>Micromonosporales</taxon>
        <taxon>Micromonosporaceae</taxon>
        <taxon>Pseudosporangium</taxon>
    </lineage>
</organism>
<dbReference type="Pfam" id="PF09234">
    <property type="entry name" value="DUF1963"/>
    <property type="match status" value="1"/>
</dbReference>
<comment type="caution">
    <text evidence="1">The sequence shown here is derived from an EMBL/GenBank/DDBJ whole genome shotgun (WGS) entry which is preliminary data.</text>
</comment>
<accession>A0A2T0S5S1</accession>
<sequence>MNELEAFRAAARKKGMPDGTIERWLRLARPCLSLNRDGGGPVAGYFGGRPALPSSAGWPERHVHLASIELAALPREGVDLDLPRDGTLVFLAVPGPVTMVGRVIHVPAGAAVAEAEPSDGGYERFPLYAAADWSLPEEPSDSLAYEQAPAAEEDAYSEIVWDLGYEDRSGERVVLLGGYGTSNTGGLGVPVGPPETDVLLAQFYLGPDEVGDDFETDLATLYFMITRADLAARRFENVSLASDFHG</sequence>
<dbReference type="Proteomes" id="UP000239209">
    <property type="component" value="Unassembled WGS sequence"/>
</dbReference>
<dbReference type="SUPFAM" id="SSF103032">
    <property type="entry name" value="Hypothetical protein YwqG"/>
    <property type="match status" value="1"/>
</dbReference>
<name>A0A2T0S5S1_9ACTN</name>
<reference evidence="1 2" key="1">
    <citation type="submission" date="2018-03" db="EMBL/GenBank/DDBJ databases">
        <title>Genomic Encyclopedia of Archaeal and Bacterial Type Strains, Phase II (KMG-II): from individual species to whole genera.</title>
        <authorList>
            <person name="Goeker M."/>
        </authorList>
    </citation>
    <scope>NUCLEOTIDE SEQUENCE [LARGE SCALE GENOMIC DNA]</scope>
    <source>
        <strain evidence="1 2">DSM 45348</strain>
    </source>
</reference>
<gene>
    <name evidence="1" type="ORF">CLV70_10790</name>
</gene>
<dbReference type="EMBL" id="PVZG01000007">
    <property type="protein sequence ID" value="PRY28787.1"/>
    <property type="molecule type" value="Genomic_DNA"/>
</dbReference>
<evidence type="ECO:0000313" key="2">
    <source>
        <dbReference type="Proteomes" id="UP000239209"/>
    </source>
</evidence>
<dbReference type="Gene3D" id="2.30.320.10">
    <property type="entry name" value="YwqG-like"/>
    <property type="match status" value="1"/>
</dbReference>
<dbReference type="RefSeq" id="WP_106127397.1">
    <property type="nucleotide sequence ID" value="NZ_PVZG01000007.1"/>
</dbReference>
<evidence type="ECO:0000313" key="1">
    <source>
        <dbReference type="EMBL" id="PRY28787.1"/>
    </source>
</evidence>
<proteinExistence type="predicted"/>
<protein>
    <submittedName>
        <fullName evidence="1">Uncharacterized protein DUF1963</fullName>
    </submittedName>
</protein>
<dbReference type="OrthoDB" id="4775619at2"/>
<keyword evidence="2" id="KW-1185">Reference proteome</keyword>
<dbReference type="AlphaFoldDB" id="A0A2T0S5S1"/>